<evidence type="ECO:0000313" key="4">
    <source>
        <dbReference type="Proteomes" id="UP000193719"/>
    </source>
</evidence>
<keyword evidence="4" id="KW-1185">Reference proteome</keyword>
<gene>
    <name evidence="3" type="ORF">BCR36DRAFT_400282</name>
</gene>
<proteinExistence type="predicted"/>
<keyword evidence="1" id="KW-1133">Transmembrane helix</keyword>
<feature type="transmembrane region" description="Helical" evidence="1">
    <location>
        <begin position="215"/>
        <end position="235"/>
    </location>
</feature>
<keyword evidence="1" id="KW-0472">Membrane</keyword>
<keyword evidence="2" id="KW-0732">Signal</keyword>
<dbReference type="OrthoDB" id="10431407at2759"/>
<sequence>MNYQVISVLVLIALLPYKIIANSHIKYEKTNYYLDDIQKFKKIIHVCPEESSRQYVAPLVNKNGEEFSACEYQYFCHKNEPCVKIHTVNNINYFDYITYGEYLTNINDKSENMIFISCSEKSFKNGMCNTDICEKDSDCFSNNCVKGVCMVNDSNPSYICRTTKENSELKVKCLLAYEEKCNNDNECGDIASCSKDKICVIHNEKDENGNDFMKYIISLIAIIYVIIILIAIYYVRKNNHNEKESIKTI</sequence>
<keyword evidence="1" id="KW-0812">Transmembrane</keyword>
<evidence type="ECO:0008006" key="5">
    <source>
        <dbReference type="Google" id="ProtNLM"/>
    </source>
</evidence>
<feature type="chain" id="PRO_5013208766" description="Dickkopf N-terminal cysteine-rich domain-containing protein" evidence="2">
    <location>
        <begin position="22"/>
        <end position="249"/>
    </location>
</feature>
<comment type="caution">
    <text evidence="3">The sequence shown here is derived from an EMBL/GenBank/DDBJ whole genome shotgun (WGS) entry which is preliminary data.</text>
</comment>
<protein>
    <recommendedName>
        <fullName evidence="5">Dickkopf N-terminal cysteine-rich domain-containing protein</fullName>
    </recommendedName>
</protein>
<dbReference type="AlphaFoldDB" id="A0A1Y1UWN4"/>
<reference evidence="3 4" key="2">
    <citation type="submission" date="2016-08" db="EMBL/GenBank/DDBJ databases">
        <title>Pervasive Adenine N6-methylation of Active Genes in Fungi.</title>
        <authorList>
            <consortium name="DOE Joint Genome Institute"/>
            <person name="Mondo S.J."/>
            <person name="Dannebaum R.O."/>
            <person name="Kuo R.C."/>
            <person name="Labutti K."/>
            <person name="Haridas S."/>
            <person name="Kuo A."/>
            <person name="Salamov A."/>
            <person name="Ahrendt S.R."/>
            <person name="Lipzen A."/>
            <person name="Sullivan W."/>
            <person name="Andreopoulos W.B."/>
            <person name="Clum A."/>
            <person name="Lindquist E."/>
            <person name="Daum C."/>
            <person name="Ramamoorthy G.K."/>
            <person name="Gryganskyi A."/>
            <person name="Culley D."/>
            <person name="Magnuson J.K."/>
            <person name="James T.Y."/>
            <person name="O'Malley M.A."/>
            <person name="Stajich J.E."/>
            <person name="Spatafora J.W."/>
            <person name="Visel A."/>
            <person name="Grigoriev I.V."/>
        </authorList>
    </citation>
    <scope>NUCLEOTIDE SEQUENCE [LARGE SCALE GENOMIC DNA]</scope>
    <source>
        <strain evidence="4">finn</strain>
    </source>
</reference>
<organism evidence="3 4">
    <name type="scientific">Piromyces finnis</name>
    <dbReference type="NCBI Taxonomy" id="1754191"/>
    <lineage>
        <taxon>Eukaryota</taxon>
        <taxon>Fungi</taxon>
        <taxon>Fungi incertae sedis</taxon>
        <taxon>Chytridiomycota</taxon>
        <taxon>Chytridiomycota incertae sedis</taxon>
        <taxon>Neocallimastigomycetes</taxon>
        <taxon>Neocallimastigales</taxon>
        <taxon>Neocallimastigaceae</taxon>
        <taxon>Piromyces</taxon>
    </lineage>
</organism>
<dbReference type="EMBL" id="MCFH01000063">
    <property type="protein sequence ID" value="ORX42569.1"/>
    <property type="molecule type" value="Genomic_DNA"/>
</dbReference>
<evidence type="ECO:0000256" key="1">
    <source>
        <dbReference type="SAM" id="Phobius"/>
    </source>
</evidence>
<dbReference type="Proteomes" id="UP000193719">
    <property type="component" value="Unassembled WGS sequence"/>
</dbReference>
<accession>A0A1Y1UWN4</accession>
<feature type="signal peptide" evidence="2">
    <location>
        <begin position="1"/>
        <end position="21"/>
    </location>
</feature>
<name>A0A1Y1UWN4_9FUNG</name>
<evidence type="ECO:0000256" key="2">
    <source>
        <dbReference type="SAM" id="SignalP"/>
    </source>
</evidence>
<reference evidence="3 4" key="1">
    <citation type="submission" date="2016-08" db="EMBL/GenBank/DDBJ databases">
        <title>Genomes of anaerobic fungi encode conserved fungal cellulosomes for biomass hydrolysis.</title>
        <authorList>
            <consortium name="DOE Joint Genome Institute"/>
            <person name="Haitjema C.H."/>
            <person name="Gilmore S.P."/>
            <person name="Henske J.K."/>
            <person name="Solomon K.V."/>
            <person name="De Groot R."/>
            <person name="Kuo A."/>
            <person name="Mondo S.J."/>
            <person name="Salamov A.A."/>
            <person name="Labutti K."/>
            <person name="Zhao Z."/>
            <person name="Chiniquy J."/>
            <person name="Barry K."/>
            <person name="Brewer H.M."/>
            <person name="Purvine S.O."/>
            <person name="Wright A.T."/>
            <person name="Boxma B."/>
            <person name="Van Alen T."/>
            <person name="Hackstein J.H."/>
            <person name="Baker S.E."/>
            <person name="Grigoriev I.V."/>
            <person name="O'Malley M.A."/>
        </authorList>
    </citation>
    <scope>NUCLEOTIDE SEQUENCE [LARGE SCALE GENOMIC DNA]</scope>
    <source>
        <strain evidence="4">finn</strain>
    </source>
</reference>
<evidence type="ECO:0000313" key="3">
    <source>
        <dbReference type="EMBL" id="ORX42569.1"/>
    </source>
</evidence>